<dbReference type="EMBL" id="CP046072">
    <property type="protein sequence ID" value="QSZ41117.1"/>
    <property type="molecule type" value="Genomic_DNA"/>
</dbReference>
<proteinExistence type="predicted"/>
<evidence type="ECO:0000259" key="1">
    <source>
        <dbReference type="Pfam" id="PF08668"/>
    </source>
</evidence>
<dbReference type="KEGG" id="saqt:GJV85_02970"/>
<evidence type="ECO:0000313" key="2">
    <source>
        <dbReference type="EMBL" id="QSZ41117.1"/>
    </source>
</evidence>
<keyword evidence="3" id="KW-1185">Reference proteome</keyword>
<accession>A0A975AYU5</accession>
<dbReference type="AlphaFoldDB" id="A0A975AYU5"/>
<organism evidence="2 3">
    <name type="scientific">Sulfurimonas aquatica</name>
    <dbReference type="NCBI Taxonomy" id="2672570"/>
    <lineage>
        <taxon>Bacteria</taxon>
        <taxon>Pseudomonadati</taxon>
        <taxon>Campylobacterota</taxon>
        <taxon>Epsilonproteobacteria</taxon>
        <taxon>Campylobacterales</taxon>
        <taxon>Sulfurimonadaceae</taxon>
        <taxon>Sulfurimonas</taxon>
    </lineage>
</organism>
<reference evidence="2" key="1">
    <citation type="submission" date="2019-11" db="EMBL/GenBank/DDBJ databases">
        <authorList>
            <person name="Kojima H."/>
        </authorList>
    </citation>
    <scope>NUCLEOTIDE SEQUENCE</scope>
    <source>
        <strain evidence="2">H1576</strain>
    </source>
</reference>
<dbReference type="Proteomes" id="UP000671852">
    <property type="component" value="Chromosome"/>
</dbReference>
<dbReference type="InterPro" id="IPR013976">
    <property type="entry name" value="HDOD"/>
</dbReference>
<dbReference type="Gene3D" id="1.10.3210.10">
    <property type="entry name" value="Hypothetical protein af1432"/>
    <property type="match status" value="1"/>
</dbReference>
<protein>
    <submittedName>
        <fullName evidence="2">HDOD domain-containing protein</fullName>
    </submittedName>
</protein>
<name>A0A975AYU5_9BACT</name>
<reference evidence="2" key="2">
    <citation type="submission" date="2021-04" db="EMBL/GenBank/DDBJ databases">
        <title>Isolation and characterization of a novel species of the genus Sulfurimonas.</title>
        <authorList>
            <person name="Fukui M."/>
        </authorList>
    </citation>
    <scope>NUCLEOTIDE SEQUENCE</scope>
    <source>
        <strain evidence="2">H1576</strain>
    </source>
</reference>
<dbReference type="RefSeq" id="WP_207562389.1">
    <property type="nucleotide sequence ID" value="NZ_CP046072.1"/>
</dbReference>
<evidence type="ECO:0000313" key="3">
    <source>
        <dbReference type="Proteomes" id="UP000671852"/>
    </source>
</evidence>
<feature type="domain" description="HDOD" evidence="1">
    <location>
        <begin position="33"/>
        <end position="203"/>
    </location>
</feature>
<dbReference type="SUPFAM" id="SSF109604">
    <property type="entry name" value="HD-domain/PDEase-like"/>
    <property type="match status" value="1"/>
</dbReference>
<gene>
    <name evidence="2" type="ORF">GJV85_02970</name>
</gene>
<dbReference type="Pfam" id="PF08668">
    <property type="entry name" value="HDOD"/>
    <property type="match status" value="1"/>
</dbReference>
<sequence>MITIDKIDSYINRIPPAPEALKLTLAHLNLGDITKAALAAKEDRALSAYLKDMVNKPIFGFRNEVSEIPQIFGILGVSKTQQAVYNYMMTLLSPSKWIFFKLNKTSFTNLQADLSVNWQKILSHLEIVDKDIQSSISLLPASIIVAEALFCEKIDDVNLLRSVNPIDLNTILKRLCHTDLFDICQRIAQKWEMNKEIAEIIQSASGVKPSTDEKINNLGKWMHLLLFYTLSQPTYIEADLNNFIDFQIEYVEDIYEDFSKLMEIS</sequence>